<keyword evidence="3" id="KW-1185">Reference proteome</keyword>
<dbReference type="AlphaFoldDB" id="A0A9P4KF84"/>
<feature type="compositionally biased region" description="Polar residues" evidence="1">
    <location>
        <begin position="231"/>
        <end position="248"/>
    </location>
</feature>
<evidence type="ECO:0000256" key="1">
    <source>
        <dbReference type="SAM" id="MobiDB-lite"/>
    </source>
</evidence>
<accession>A0A9P4KF84</accession>
<dbReference type="Proteomes" id="UP000800093">
    <property type="component" value="Unassembled WGS sequence"/>
</dbReference>
<comment type="caution">
    <text evidence="2">The sequence shown here is derived from an EMBL/GenBank/DDBJ whole genome shotgun (WGS) entry which is preliminary data.</text>
</comment>
<feature type="region of interest" description="Disordered" evidence="1">
    <location>
        <begin position="198"/>
        <end position="248"/>
    </location>
</feature>
<dbReference type="EMBL" id="ML986588">
    <property type="protein sequence ID" value="KAF2268059.1"/>
    <property type="molecule type" value="Genomic_DNA"/>
</dbReference>
<reference evidence="3" key="1">
    <citation type="journal article" date="2020" name="Stud. Mycol.">
        <title>101 Dothideomycetes genomes: A test case for predicting lifestyles and emergence of pathogens.</title>
        <authorList>
            <person name="Haridas S."/>
            <person name="Albert R."/>
            <person name="Binder M."/>
            <person name="Bloem J."/>
            <person name="LaButti K."/>
            <person name="Salamov A."/>
            <person name="Andreopoulos B."/>
            <person name="Baker S."/>
            <person name="Barry K."/>
            <person name="Bills G."/>
            <person name="Bluhm B."/>
            <person name="Cannon C."/>
            <person name="Castanera R."/>
            <person name="Culley D."/>
            <person name="Daum C."/>
            <person name="Ezra D."/>
            <person name="Gonzalez J."/>
            <person name="Henrissat B."/>
            <person name="Kuo A."/>
            <person name="Liang C."/>
            <person name="Lipzen A."/>
            <person name="Lutzoni F."/>
            <person name="Magnuson J."/>
            <person name="Mondo S."/>
            <person name="Nolan M."/>
            <person name="Ohm R."/>
            <person name="Pangilinan J."/>
            <person name="Park H.-J."/>
            <person name="Ramirez L."/>
            <person name="Alfaro M."/>
            <person name="Sun H."/>
            <person name="Tritt A."/>
            <person name="Yoshinaga Y."/>
            <person name="Zwiers L.-H."/>
            <person name="Turgeon B."/>
            <person name="Goodwin S."/>
            <person name="Spatafora J."/>
            <person name="Crous P."/>
            <person name="Grigoriev I."/>
        </authorList>
    </citation>
    <scope>NUCLEOTIDE SEQUENCE [LARGE SCALE GENOMIC DNA]</scope>
    <source>
        <strain evidence="3">CBS 304.66</strain>
    </source>
</reference>
<feature type="region of interest" description="Disordered" evidence="1">
    <location>
        <begin position="167"/>
        <end position="186"/>
    </location>
</feature>
<feature type="region of interest" description="Disordered" evidence="1">
    <location>
        <begin position="299"/>
        <end position="341"/>
    </location>
</feature>
<feature type="compositionally biased region" description="Polar residues" evidence="1">
    <location>
        <begin position="299"/>
        <end position="315"/>
    </location>
</feature>
<feature type="region of interest" description="Disordered" evidence="1">
    <location>
        <begin position="30"/>
        <end position="131"/>
    </location>
</feature>
<protein>
    <submittedName>
        <fullName evidence="2">Uncharacterized protein</fullName>
    </submittedName>
</protein>
<gene>
    <name evidence="2" type="ORF">CC78DRAFT_541280</name>
</gene>
<evidence type="ECO:0000313" key="3">
    <source>
        <dbReference type="Proteomes" id="UP000800093"/>
    </source>
</evidence>
<organism evidence="2 3">
    <name type="scientific">Lojkania enalia</name>
    <dbReference type="NCBI Taxonomy" id="147567"/>
    <lineage>
        <taxon>Eukaryota</taxon>
        <taxon>Fungi</taxon>
        <taxon>Dikarya</taxon>
        <taxon>Ascomycota</taxon>
        <taxon>Pezizomycotina</taxon>
        <taxon>Dothideomycetes</taxon>
        <taxon>Pleosporomycetidae</taxon>
        <taxon>Pleosporales</taxon>
        <taxon>Pleosporales incertae sedis</taxon>
        <taxon>Lojkania</taxon>
    </lineage>
</organism>
<sequence length="701" mass="76293">MAPYAVNAPNRTSYRARQSLPRLVPAVPFALSRPSPSARPITPEQSATEKGAVTRDTQRTQAVVETAAEQRRPSVQIPLTPDSKASGINNEGVDQPTPATSPADTRPELDEPLDTQDSSVAEPPAPTLVSSSATVVSGDILVNGNNPTATPPIHLSEKPTSQILDVGGSEAPLHQPLDPPQQHRPQSSFEGIVFGAAHDSPAMSSTPQELEPGSHVQRPSLGRQPLGFNPQFATPFQPGHSQHLSEQSASWLPPPFSIAPPDIIYAHGRNYHPTPFPGSVPYQTPFHGQMPRQGVSIATNGVSRTPRSHSQSPIKSQYDETRPGSDFSEEPRGVHYPSGSAMQPKLEESPFALASYLSAQFGNPEFSDFILQVHSDGPILFSALVHGIVVARSPAIASAIRRNIPAAFRAKDSRPLLDVFTRDKFVSPDSLTEALKILYGAPLLSIESFLYGVPPFHLDAEQGPSFGEARKRMSQAVSYAAAGDVLQIPIMQVRGIELVKSLLRWDTLDLALQFGLDADASSKSSQNGAISSQSLSTMLLHDVLDFVAYHFPPEFSLHSIAPELNHNPRLPNTVEFHALTHNPRLSKIRFGEAPPEEPNYVVRILSSILLSVPLHFLQQLFNHPTLANQIGWARVSEIMVDVVGERESRRKKALSSAIQRSNTGSPPKTLLDNLYWEERAESSNEHLSGYKLTKTRTADHV</sequence>
<proteinExistence type="predicted"/>
<feature type="compositionally biased region" description="Basic and acidic residues" evidence="1">
    <location>
        <begin position="317"/>
        <end position="333"/>
    </location>
</feature>
<name>A0A9P4KF84_9PLEO</name>
<evidence type="ECO:0000313" key="2">
    <source>
        <dbReference type="EMBL" id="KAF2268059.1"/>
    </source>
</evidence>
<dbReference type="OrthoDB" id="5329403at2759"/>